<proteinExistence type="predicted"/>
<dbReference type="Gene3D" id="3.50.50.60">
    <property type="entry name" value="FAD/NAD(P)-binding domain"/>
    <property type="match status" value="1"/>
</dbReference>
<dbReference type="Pfam" id="PF01266">
    <property type="entry name" value="DAO"/>
    <property type="match status" value="1"/>
</dbReference>
<reference evidence="2" key="1">
    <citation type="submission" date="2022-04" db="EMBL/GenBank/DDBJ databases">
        <authorList>
            <person name="Ren T."/>
        </authorList>
    </citation>
    <scope>NUCLEOTIDE SEQUENCE</scope>
    <source>
        <strain evidence="2">F63249</strain>
    </source>
</reference>
<name>A0ABT0HBU0_9FLAO</name>
<evidence type="ECO:0000313" key="3">
    <source>
        <dbReference type="Proteomes" id="UP001203687"/>
    </source>
</evidence>
<dbReference type="SUPFAM" id="SSF51971">
    <property type="entry name" value="Nucleotide-binding domain"/>
    <property type="match status" value="1"/>
</dbReference>
<dbReference type="InterPro" id="IPR036188">
    <property type="entry name" value="FAD/NAD-bd_sf"/>
</dbReference>
<comment type="caution">
    <text evidence="2">The sequence shown here is derived from an EMBL/GenBank/DDBJ whole genome shotgun (WGS) entry which is preliminary data.</text>
</comment>
<organism evidence="2 3">
    <name type="scientific">Psychroserpens algicola</name>
    <dbReference type="NCBI Taxonomy" id="1719034"/>
    <lineage>
        <taxon>Bacteria</taxon>
        <taxon>Pseudomonadati</taxon>
        <taxon>Bacteroidota</taxon>
        <taxon>Flavobacteriia</taxon>
        <taxon>Flavobacteriales</taxon>
        <taxon>Flavobacteriaceae</taxon>
        <taxon>Psychroserpens</taxon>
    </lineage>
</organism>
<dbReference type="SUPFAM" id="SSF54373">
    <property type="entry name" value="FAD-linked reductases, C-terminal domain"/>
    <property type="match status" value="1"/>
</dbReference>
<accession>A0ABT0HBU0</accession>
<evidence type="ECO:0000313" key="2">
    <source>
        <dbReference type="EMBL" id="MCK8481327.1"/>
    </source>
</evidence>
<feature type="domain" description="FAD dependent oxidoreductase" evidence="1">
    <location>
        <begin position="5"/>
        <end position="327"/>
    </location>
</feature>
<sequence length="351" mass="39983">MTDVDYIIVGCGLVGIAFCEQLRTHHKSFVVFDNQSQQSSKVAAGLYNPVILKRFTQVWNAKSQLELAAPKYKALEALLDVKLDCKLPVYRKFTSVEEQNEWYIASEKPVLSDFMSPNIVSNTNAFIDAQFGFGEVMHSGRVNTTQLVTSYRDYLQNCDRLISEEFQFSSLQINSETINYKKIKAKHIVCAEGFGLTKNPFFKHLPLQGTKGEMLTIKAPDLNIDFILKSAVFIVPLEKDLYWVGATYEHHDKTYQVTESAKEDLINKLKQFITCDFEIVDQVAGIRPTTRDRRPLVGSHSEYKNIHVLNGLGTRGVMISPFVAEQLFNYIENGNPLDPEIDIKRFESKPY</sequence>
<keyword evidence="3" id="KW-1185">Reference proteome</keyword>
<protein>
    <submittedName>
        <fullName evidence="2">FAD-dependent oxidoreductase</fullName>
    </submittedName>
</protein>
<dbReference type="RefSeq" id="WP_248413269.1">
    <property type="nucleotide sequence ID" value="NZ_JALPQF010000011.1"/>
</dbReference>
<dbReference type="Proteomes" id="UP001203687">
    <property type="component" value="Unassembled WGS sequence"/>
</dbReference>
<gene>
    <name evidence="2" type="ORF">MUY34_11875</name>
</gene>
<evidence type="ECO:0000259" key="1">
    <source>
        <dbReference type="Pfam" id="PF01266"/>
    </source>
</evidence>
<dbReference type="Gene3D" id="3.30.9.10">
    <property type="entry name" value="D-Amino Acid Oxidase, subunit A, domain 2"/>
    <property type="match status" value="1"/>
</dbReference>
<dbReference type="PANTHER" id="PTHR13847">
    <property type="entry name" value="SARCOSINE DEHYDROGENASE-RELATED"/>
    <property type="match status" value="1"/>
</dbReference>
<dbReference type="InterPro" id="IPR006076">
    <property type="entry name" value="FAD-dep_OxRdtase"/>
</dbReference>
<dbReference type="EMBL" id="JALPQF010000011">
    <property type="protein sequence ID" value="MCK8481327.1"/>
    <property type="molecule type" value="Genomic_DNA"/>
</dbReference>